<sequence>MMHEHKTPDDAELVDLDIEPNHYDFANADQEEVKVMVESTPESSTVAGLRNNILQPTQNLSPQQLADVDVLQAIQESFYAQVRADREPQEAHLSDHEEDIENPIAFQSEYLQDKEDYLKKKRNGGITPDEELRFMKKESAYNRKKRDFNALLNEKEDPPIEPHAPKKKARTSKSQNKAGRSKKRNNENVNLDQGDIFEDAEAAARMAEEPTFEASTRRKDALEALRGGACRNDPAAIDSRRVDKAIKNFIGRSTVKPAANGHWAVSGMRTTLKNYQIINAGFMRGRENGLEGPKGGIIADQMGLGKTVTCLANIVNGRPRQDRGKDNRYTTLIVVPTALLDQWVEQISTHCIEEKERTGWGIGRVKIYRESMSKGWEYEDFEMIDIVLTTYHDVMMSWPKVEWPEGLPEEQREEYFLDKYYPLRGPLHQSRWLRVVLDEGHKIRNPETRTAQACYNFVGRFRWVLTGTVMVNGTYDLYSLFCFIRHPTTQNMDHESFKTTFCNEKDLMSWDLLTEDLLKTMARFTHNQSLFGRRLVTLPKSRSRKLKLNFSGVEKAIYNVVHHRCKHRAQVFSEDGEPGSACMNILALITLLRQLTAHPLMLQSKISDMLEPEDFDKIEEAIDREMRSGKTGEAALQNLRSVVHVGRAKAQTRAEDPAKAYISATVHIGDLDEGEDSMEESVPDVIDDETFHEHDTGGPHGKNVDYAAFLTKLKSSTNPEVMKQRIKCSYCGRPAVLPRFNPCGHYYCTSHLDDLFHDAAGKGQKRVKSIQKIGNGKKCGRTLMKSSDAGSTDGPKWSLNNSILPSTKTAASKTQVIEWLDGCTGDPSAKIIVFTQWLAFMRILGCICESEKWGYRTLHGKLNHKQRSANIAEFRANPDVRILLATMKTGGQGLNLTEARYVLLVDPYWNDAGEQQSFARVLRIGQTKETEFVSLMIRKSIDKKLHDIKKRKTAEISMVNKKYVTKKQRLLEMLEDPDSEDDDEGSASE</sequence>
<dbReference type="Gene3D" id="3.40.50.10810">
    <property type="entry name" value="Tandem AAA-ATPase domain"/>
    <property type="match status" value="1"/>
</dbReference>
<evidence type="ECO:0000259" key="7">
    <source>
        <dbReference type="PROSITE" id="PS51194"/>
    </source>
</evidence>
<dbReference type="Pfam" id="PF00176">
    <property type="entry name" value="SNF2-rel_dom"/>
    <property type="match status" value="1"/>
</dbReference>
<dbReference type="InterPro" id="IPR027417">
    <property type="entry name" value="P-loop_NTPase"/>
</dbReference>
<evidence type="ECO:0000256" key="4">
    <source>
        <dbReference type="ARBA" id="ARBA00022840"/>
    </source>
</evidence>
<dbReference type="AlphaFoldDB" id="A0A9P8G0T0"/>
<dbReference type="CDD" id="cd18793">
    <property type="entry name" value="SF2_C_SNF"/>
    <property type="match status" value="1"/>
</dbReference>
<evidence type="ECO:0000313" key="9">
    <source>
        <dbReference type="Proteomes" id="UP000729357"/>
    </source>
</evidence>
<keyword evidence="4" id="KW-0067">ATP-binding</keyword>
<evidence type="ECO:0000256" key="5">
    <source>
        <dbReference type="SAM" id="MobiDB-lite"/>
    </source>
</evidence>
<feature type="non-terminal residue" evidence="8">
    <location>
        <position position="989"/>
    </location>
</feature>
<keyword evidence="2" id="KW-0378">Hydrolase</keyword>
<name>A0A9P8G0T0_AURME</name>
<dbReference type="SMART" id="SM00490">
    <property type="entry name" value="HELICc"/>
    <property type="match status" value="1"/>
</dbReference>
<accession>A0A9P8G0T0</accession>
<dbReference type="GO" id="GO:0005524">
    <property type="term" value="F:ATP binding"/>
    <property type="evidence" value="ECO:0007669"/>
    <property type="project" value="UniProtKB-KW"/>
</dbReference>
<evidence type="ECO:0000256" key="2">
    <source>
        <dbReference type="ARBA" id="ARBA00022801"/>
    </source>
</evidence>
<keyword evidence="9" id="KW-1185">Reference proteome</keyword>
<dbReference type="GO" id="GO:0005634">
    <property type="term" value="C:nucleus"/>
    <property type="evidence" value="ECO:0007669"/>
    <property type="project" value="TreeGrafter"/>
</dbReference>
<dbReference type="InterPro" id="IPR038718">
    <property type="entry name" value="SNF2-like_sf"/>
</dbReference>
<reference evidence="8" key="2">
    <citation type="submission" date="2021-08" db="EMBL/GenBank/DDBJ databases">
        <authorList>
            <person name="Gostincar C."/>
            <person name="Sun X."/>
            <person name="Song Z."/>
            <person name="Gunde-Cimerman N."/>
        </authorList>
    </citation>
    <scope>NUCLEOTIDE SEQUENCE</scope>
    <source>
        <strain evidence="8">EXF-9298</strain>
    </source>
</reference>
<evidence type="ECO:0000256" key="3">
    <source>
        <dbReference type="ARBA" id="ARBA00022806"/>
    </source>
</evidence>
<keyword evidence="3" id="KW-0347">Helicase</keyword>
<dbReference type="InterPro" id="IPR049730">
    <property type="entry name" value="SNF2/RAD54-like_C"/>
</dbReference>
<feature type="compositionally biased region" description="Acidic residues" evidence="5">
    <location>
        <begin position="973"/>
        <end position="989"/>
    </location>
</feature>
<dbReference type="GO" id="GO:0008094">
    <property type="term" value="F:ATP-dependent activity, acting on DNA"/>
    <property type="evidence" value="ECO:0007669"/>
    <property type="project" value="TreeGrafter"/>
</dbReference>
<dbReference type="Gene3D" id="3.40.50.300">
    <property type="entry name" value="P-loop containing nucleotide triphosphate hydrolases"/>
    <property type="match status" value="1"/>
</dbReference>
<feature type="compositionally biased region" description="Basic and acidic residues" evidence="5">
    <location>
        <begin position="153"/>
        <end position="164"/>
    </location>
</feature>
<dbReference type="PROSITE" id="PS51192">
    <property type="entry name" value="HELICASE_ATP_BIND_1"/>
    <property type="match status" value="1"/>
</dbReference>
<dbReference type="InterPro" id="IPR000330">
    <property type="entry name" value="SNF2_N"/>
</dbReference>
<dbReference type="SUPFAM" id="SSF52540">
    <property type="entry name" value="P-loop containing nucleoside triphosphate hydrolases"/>
    <property type="match status" value="2"/>
</dbReference>
<dbReference type="SMART" id="SM00487">
    <property type="entry name" value="DEXDc"/>
    <property type="match status" value="1"/>
</dbReference>
<dbReference type="PANTHER" id="PTHR45626:SF17">
    <property type="entry name" value="HELICASE-LIKE TRANSCRIPTION FACTOR"/>
    <property type="match status" value="1"/>
</dbReference>
<dbReference type="CDD" id="cd18008">
    <property type="entry name" value="DEXDc_SHPRH-like"/>
    <property type="match status" value="1"/>
</dbReference>
<dbReference type="InterPro" id="IPR001650">
    <property type="entry name" value="Helicase_C-like"/>
</dbReference>
<keyword evidence="1" id="KW-0547">Nucleotide-binding</keyword>
<dbReference type="Pfam" id="PF00271">
    <property type="entry name" value="Helicase_C"/>
    <property type="match status" value="1"/>
</dbReference>
<gene>
    <name evidence="8" type="ORF">KCU98_g2191</name>
</gene>
<feature type="region of interest" description="Disordered" evidence="5">
    <location>
        <begin position="970"/>
        <end position="989"/>
    </location>
</feature>
<dbReference type="Proteomes" id="UP000729357">
    <property type="component" value="Unassembled WGS sequence"/>
</dbReference>
<dbReference type="PROSITE" id="PS51194">
    <property type="entry name" value="HELICASE_CTER"/>
    <property type="match status" value="1"/>
</dbReference>
<dbReference type="GO" id="GO:0004386">
    <property type="term" value="F:helicase activity"/>
    <property type="evidence" value="ECO:0007669"/>
    <property type="project" value="UniProtKB-KW"/>
</dbReference>
<comment type="caution">
    <text evidence="8">The sequence shown here is derived from an EMBL/GenBank/DDBJ whole genome shotgun (WGS) entry which is preliminary data.</text>
</comment>
<proteinExistence type="predicted"/>
<protein>
    <submittedName>
        <fullName evidence="8">Uncharacterized protein</fullName>
    </submittedName>
</protein>
<evidence type="ECO:0000259" key="6">
    <source>
        <dbReference type="PROSITE" id="PS51192"/>
    </source>
</evidence>
<dbReference type="GO" id="GO:0016787">
    <property type="term" value="F:hydrolase activity"/>
    <property type="evidence" value="ECO:0007669"/>
    <property type="project" value="UniProtKB-KW"/>
</dbReference>
<dbReference type="PANTHER" id="PTHR45626">
    <property type="entry name" value="TRANSCRIPTION TERMINATION FACTOR 2-RELATED"/>
    <property type="match status" value="1"/>
</dbReference>
<organism evidence="8 9">
    <name type="scientific">Aureobasidium melanogenum</name>
    <name type="common">Aureobasidium pullulans var. melanogenum</name>
    <dbReference type="NCBI Taxonomy" id="46634"/>
    <lineage>
        <taxon>Eukaryota</taxon>
        <taxon>Fungi</taxon>
        <taxon>Dikarya</taxon>
        <taxon>Ascomycota</taxon>
        <taxon>Pezizomycotina</taxon>
        <taxon>Dothideomycetes</taxon>
        <taxon>Dothideomycetidae</taxon>
        <taxon>Dothideales</taxon>
        <taxon>Saccotheciaceae</taxon>
        <taxon>Aureobasidium</taxon>
    </lineage>
</organism>
<dbReference type="InterPro" id="IPR050628">
    <property type="entry name" value="SNF2_RAD54_helicase_TF"/>
</dbReference>
<dbReference type="EMBL" id="JAHFXS010000109">
    <property type="protein sequence ID" value="KAG9989014.1"/>
    <property type="molecule type" value="Genomic_DNA"/>
</dbReference>
<feature type="region of interest" description="Disordered" evidence="5">
    <location>
        <begin position="147"/>
        <end position="193"/>
    </location>
</feature>
<evidence type="ECO:0000256" key="1">
    <source>
        <dbReference type="ARBA" id="ARBA00022741"/>
    </source>
</evidence>
<feature type="domain" description="Helicase C-terminal" evidence="7">
    <location>
        <begin position="815"/>
        <end position="978"/>
    </location>
</feature>
<evidence type="ECO:0000313" key="8">
    <source>
        <dbReference type="EMBL" id="KAG9989014.1"/>
    </source>
</evidence>
<feature type="domain" description="Helicase ATP-binding" evidence="6">
    <location>
        <begin position="287"/>
        <end position="487"/>
    </location>
</feature>
<dbReference type="GO" id="GO:0006281">
    <property type="term" value="P:DNA repair"/>
    <property type="evidence" value="ECO:0007669"/>
    <property type="project" value="TreeGrafter"/>
</dbReference>
<dbReference type="InterPro" id="IPR014001">
    <property type="entry name" value="Helicase_ATP-bd"/>
</dbReference>
<reference evidence="8" key="1">
    <citation type="journal article" date="2021" name="J Fungi (Basel)">
        <title>Virulence traits and population genomics of the black yeast Aureobasidium melanogenum.</title>
        <authorList>
            <person name="Cernosa A."/>
            <person name="Sun X."/>
            <person name="Gostincar C."/>
            <person name="Fang C."/>
            <person name="Gunde-Cimerman N."/>
            <person name="Song Z."/>
        </authorList>
    </citation>
    <scope>NUCLEOTIDE SEQUENCE</scope>
    <source>
        <strain evidence="8">EXF-9298</strain>
    </source>
</reference>